<feature type="domain" description="EF-hand" evidence="12">
    <location>
        <begin position="1280"/>
        <end position="1315"/>
    </location>
</feature>
<dbReference type="InterPro" id="IPR027417">
    <property type="entry name" value="P-loop_NTPase"/>
</dbReference>
<keyword evidence="5" id="KW-0143">Chaperone</keyword>
<dbReference type="GO" id="GO:0003779">
    <property type="term" value="F:actin binding"/>
    <property type="evidence" value="ECO:0007669"/>
    <property type="project" value="UniProtKB-KW"/>
</dbReference>
<evidence type="ECO:0008006" key="15">
    <source>
        <dbReference type="Google" id="ProtNLM"/>
    </source>
</evidence>
<evidence type="ECO:0000256" key="4">
    <source>
        <dbReference type="ARBA" id="ARBA00022837"/>
    </source>
</evidence>
<keyword evidence="3" id="KW-0378">Hydrolase</keyword>
<dbReference type="GO" id="GO:0005509">
    <property type="term" value="F:calcium ion binding"/>
    <property type="evidence" value="ECO:0007669"/>
    <property type="project" value="InterPro"/>
</dbReference>
<dbReference type="Pfam" id="PF00307">
    <property type="entry name" value="CH"/>
    <property type="match status" value="2"/>
</dbReference>
<dbReference type="CDD" id="cd03112">
    <property type="entry name" value="CobW-like"/>
    <property type="match status" value="1"/>
</dbReference>
<dbReference type="InterPro" id="IPR003495">
    <property type="entry name" value="CobW/HypB/UreG_nucleotide-bd"/>
</dbReference>
<evidence type="ECO:0000256" key="5">
    <source>
        <dbReference type="ARBA" id="ARBA00023186"/>
    </source>
</evidence>
<dbReference type="InterPro" id="IPR036872">
    <property type="entry name" value="CH_dom_sf"/>
</dbReference>
<dbReference type="Pfam" id="PF02492">
    <property type="entry name" value="cobW"/>
    <property type="match status" value="1"/>
</dbReference>
<dbReference type="SUPFAM" id="SSF47576">
    <property type="entry name" value="Calponin-homology domain, CH-domain"/>
    <property type="match status" value="1"/>
</dbReference>
<dbReference type="SUPFAM" id="SSF46966">
    <property type="entry name" value="Spectrin repeat"/>
    <property type="match status" value="1"/>
</dbReference>
<keyword evidence="1" id="KW-0677">Repeat</keyword>
<protein>
    <recommendedName>
        <fullName evidence="15">Calmodulin</fullName>
    </recommendedName>
</protein>
<dbReference type="InterPro" id="IPR018247">
    <property type="entry name" value="EF_Hand_1_Ca_BS"/>
</dbReference>
<feature type="coiled-coil region" evidence="9">
    <location>
        <begin position="1155"/>
        <end position="1199"/>
    </location>
</feature>
<comment type="caution">
    <text evidence="13">The sequence shown here is derived from an EMBL/GenBank/DDBJ whole genome shotgun (WGS) entry which is preliminary data.</text>
</comment>
<accession>A0AAU9L4X8</accession>
<dbReference type="GO" id="GO:0016787">
    <property type="term" value="F:hydrolase activity"/>
    <property type="evidence" value="ECO:0007669"/>
    <property type="project" value="UniProtKB-KW"/>
</dbReference>
<dbReference type="Gene3D" id="3.30.1220.10">
    <property type="entry name" value="CobW-like, C-terminal domain"/>
    <property type="match status" value="1"/>
</dbReference>
<dbReference type="InterPro" id="IPR002048">
    <property type="entry name" value="EF_hand_dom"/>
</dbReference>
<dbReference type="Gene3D" id="1.10.238.10">
    <property type="entry name" value="EF-hand"/>
    <property type="match status" value="1"/>
</dbReference>
<feature type="compositionally biased region" description="Basic and acidic residues" evidence="10">
    <location>
        <begin position="193"/>
        <end position="214"/>
    </location>
</feature>
<dbReference type="GO" id="GO:0000166">
    <property type="term" value="F:nucleotide binding"/>
    <property type="evidence" value="ECO:0007669"/>
    <property type="project" value="UniProtKB-KW"/>
</dbReference>
<dbReference type="PROSITE" id="PS00019">
    <property type="entry name" value="ACTININ_1"/>
    <property type="match status" value="1"/>
</dbReference>
<feature type="domain" description="Calponin-homology (CH)" evidence="11">
    <location>
        <begin position="464"/>
        <end position="570"/>
    </location>
</feature>
<dbReference type="Pfam" id="PF07683">
    <property type="entry name" value="CobW_C"/>
    <property type="match status" value="1"/>
</dbReference>
<comment type="similarity">
    <text evidence="7">Belongs to the SIMIBI class G3E GTPase family. ZNG1 subfamily.</text>
</comment>
<dbReference type="SMART" id="SM00033">
    <property type="entry name" value="CH"/>
    <property type="match status" value="2"/>
</dbReference>
<dbReference type="PANTHER" id="PTHR11915">
    <property type="entry name" value="SPECTRIN/FILAMIN RELATED CYTOSKELETAL PROTEIN"/>
    <property type="match status" value="1"/>
</dbReference>
<feature type="domain" description="Calponin-homology (CH)" evidence="11">
    <location>
        <begin position="579"/>
        <end position="685"/>
    </location>
</feature>
<feature type="coiled-coil region" evidence="9">
    <location>
        <begin position="917"/>
        <end position="972"/>
    </location>
</feature>
<dbReference type="Gene3D" id="1.20.58.60">
    <property type="match status" value="2"/>
</dbReference>
<reference evidence="13" key="1">
    <citation type="submission" date="2021-11" db="EMBL/GenBank/DDBJ databases">
        <authorList>
            <person name="Islam A."/>
            <person name="Islam S."/>
            <person name="Flora M.S."/>
            <person name="Rahman M."/>
            <person name="Ziaur R.M."/>
            <person name="Epstein J.H."/>
            <person name="Hassan M."/>
            <person name="Klassen M."/>
            <person name="Woodard K."/>
            <person name="Webb A."/>
            <person name="Webby R.J."/>
            <person name="El Zowalaty M.E."/>
        </authorList>
    </citation>
    <scope>NUCLEOTIDE SEQUENCE</scope>
    <source>
        <strain evidence="13">Pbs3</strain>
    </source>
</reference>
<evidence type="ECO:0000313" key="14">
    <source>
        <dbReference type="Proteomes" id="UP001160483"/>
    </source>
</evidence>
<evidence type="ECO:0000256" key="2">
    <source>
        <dbReference type="ARBA" id="ARBA00022741"/>
    </source>
</evidence>
<dbReference type="PROSITE" id="PS00018">
    <property type="entry name" value="EF_HAND_1"/>
    <property type="match status" value="1"/>
</dbReference>
<dbReference type="Pfam" id="PF13499">
    <property type="entry name" value="EF-hand_7"/>
    <property type="match status" value="1"/>
</dbReference>
<keyword evidence="4" id="KW-0106">Calcium</keyword>
<sequence length="1378" mass="155787">MSKRSFTPSKLPVTILTGFLGSGKITLLNHLLTENHGKKFAIIENKVGEVGVNDLLIRQVTSPNDLIGDPQTQWSHNQLDGIIIETTGMAGPGPVVQTFFAEPLLAATCELDGIITVVDAKHILQHLRPGAGVEHECQEQIAFADRVLLNKTDLVTKTELKEIQSQICGINSAVSITEGSLTFSRPTRTTGKIQDDNNEHKHDHDITHEREQHHSGHRHNHSLVSSVGLTLHDPILVALLEEWIDDLLETEGNDLLRYKGVVNVAGIDQKYVFQGVHTLFNGRFAENWAPGETRETRFVFVGKNLDRTALTEGFMACRATKDLCFQVGDRVMANAGDEGFQDLVWRQSKMLNAGWGSHAIYPYRKCMEFNPKECGRSQGWDFWLNRETQRQAAVSSFERSQCKTVGRLSTIVSNSQLPRLHSHQRVFPSHVLQLSLTKDNEQSQELEELKRVNNMAGYNEEWVDVQKNTFTRWANTYLSRKRMTIEDLYEDLKDGIRLIALLQIVCREKVCRKFNKKPRMRIQKMENLNFAFAFMQKKNVNVTNIGSSDILDGNNKLVLGLMWTLIKAFQVAEIDVEGVSGKDGLLLWVNRSLAEYPSVQVKNFSSSWADGMAFCALIHRYAPTLIDFHSLNPKDPQTNVKLAFDIAREKFRIPQLLEVENVAGQAKPDEKSITTYVSLLFKEFASGVQKKKAVTTISKALNIAQRHKELATEFNNNASGLLKWLQQQTERFQTLSQPRHIPDIKEALACHLDYKKNEKPPREAQFVAVEGCAGRWVASCKNNGRAVPNLNPPVEKLQALKALLDELETCFELKLRQNLESYQKTEIFLTKVVKDLEKVEGWTKEKEALALFADDLQVNSTADAEEKLESVAFLQDIELPRYKQLLATVISEADGLSEEHSDTKVTLERLEAMKNFIAMAESKIEGVKARLEESLRMQQNVDAVAKDAKSLMRNLKYVIEEMDEEVEAATKLEDVSTAGVVAAKHQFDTVLVPKVQNAVVSENEKLIEKKHILEDAGRVNEVTLIEKTNARVQKLLDSLAEKRGYYEKELSNVEKRDEVCREFATLSARIKERCVQSTQSINVVEGSLKDQFNSMARLRYRLFRSNTVVACEEEVEGKPEDPEITGAEMPVVDGAFETETAPENEGGDEYKDVTAERKETKLTQVEEVKAKAEEIIAPLTDDMEKLERINEELERLQVHTNPFTTDTIHGLRAQFTSLEMAVRDKVKSLEKELALSEVGSLTPQQAKEIKEVFDHFDLDNDGVLARDEFIMACKGLGLSLSEDDCHDYFDKIDEDDNDEIKFEQFSTFCTEQLQSGSTKDDVHEALDILTGEELTIDQIEERFDASQVEFIKKNAPELLEADGKSVDTKKFVDFIFSV</sequence>
<name>A0AAU9L4X8_9STRA</name>
<feature type="domain" description="EF-hand" evidence="12">
    <location>
        <begin position="1244"/>
        <end position="1279"/>
    </location>
</feature>
<dbReference type="PROSITE" id="PS50222">
    <property type="entry name" value="EF_HAND_2"/>
    <property type="match status" value="2"/>
</dbReference>
<dbReference type="SUPFAM" id="SSF47473">
    <property type="entry name" value="EF-hand"/>
    <property type="match status" value="1"/>
</dbReference>
<dbReference type="SUPFAM" id="SSF52540">
    <property type="entry name" value="P-loop containing nucleoside triphosphate hydrolases"/>
    <property type="match status" value="1"/>
</dbReference>
<dbReference type="InterPro" id="IPR011992">
    <property type="entry name" value="EF-hand-dom_pair"/>
</dbReference>
<dbReference type="Gene3D" id="1.10.418.10">
    <property type="entry name" value="Calponin-like domain"/>
    <property type="match status" value="2"/>
</dbReference>
<evidence type="ECO:0000313" key="13">
    <source>
        <dbReference type="EMBL" id="CAH0482031.1"/>
    </source>
</evidence>
<evidence type="ECO:0000259" key="11">
    <source>
        <dbReference type="PROSITE" id="PS50021"/>
    </source>
</evidence>
<dbReference type="InterPro" id="IPR001715">
    <property type="entry name" value="CH_dom"/>
</dbReference>
<dbReference type="InterPro" id="IPR001589">
    <property type="entry name" value="Actinin_actin-bd_CS"/>
</dbReference>
<comment type="catalytic activity">
    <reaction evidence="8">
        <text>GTP + H2O = GDP + phosphate + H(+)</text>
        <dbReference type="Rhea" id="RHEA:19669"/>
        <dbReference type="ChEBI" id="CHEBI:15377"/>
        <dbReference type="ChEBI" id="CHEBI:15378"/>
        <dbReference type="ChEBI" id="CHEBI:37565"/>
        <dbReference type="ChEBI" id="CHEBI:43474"/>
        <dbReference type="ChEBI" id="CHEBI:58189"/>
    </reaction>
    <physiologicalReaction direction="left-to-right" evidence="8">
        <dbReference type="Rhea" id="RHEA:19670"/>
    </physiologicalReaction>
</comment>
<dbReference type="CDD" id="cd00051">
    <property type="entry name" value="EFh"/>
    <property type="match status" value="1"/>
</dbReference>
<keyword evidence="9" id="KW-0175">Coiled coil</keyword>
<gene>
    <name evidence="13" type="ORF">PBS003_LOCUS8630</name>
</gene>
<evidence type="ECO:0000256" key="6">
    <source>
        <dbReference type="ARBA" id="ARBA00023203"/>
    </source>
</evidence>
<keyword evidence="2" id="KW-0547">Nucleotide-binding</keyword>
<evidence type="ECO:0000256" key="3">
    <source>
        <dbReference type="ARBA" id="ARBA00022801"/>
    </source>
</evidence>
<dbReference type="PROSITE" id="PS00020">
    <property type="entry name" value="ACTININ_2"/>
    <property type="match status" value="1"/>
</dbReference>
<dbReference type="SUPFAM" id="SSF90002">
    <property type="entry name" value="Hypothetical protein YjiA, C-terminal domain"/>
    <property type="match status" value="1"/>
</dbReference>
<evidence type="ECO:0000259" key="12">
    <source>
        <dbReference type="PROSITE" id="PS50222"/>
    </source>
</evidence>
<evidence type="ECO:0000256" key="10">
    <source>
        <dbReference type="SAM" id="MobiDB-lite"/>
    </source>
</evidence>
<proteinExistence type="inferred from homology"/>
<evidence type="ECO:0000256" key="7">
    <source>
        <dbReference type="ARBA" id="ARBA00034320"/>
    </source>
</evidence>
<dbReference type="Proteomes" id="UP001160483">
    <property type="component" value="Unassembled WGS sequence"/>
</dbReference>
<feature type="region of interest" description="Disordered" evidence="10">
    <location>
        <begin position="185"/>
        <end position="220"/>
    </location>
</feature>
<dbReference type="InterPro" id="IPR011629">
    <property type="entry name" value="CobW-like_C"/>
</dbReference>
<dbReference type="InterPro" id="IPR036627">
    <property type="entry name" value="CobW-likC_sf"/>
</dbReference>
<organism evidence="13 14">
    <name type="scientific">Peronospora belbahrii</name>
    <dbReference type="NCBI Taxonomy" id="622444"/>
    <lineage>
        <taxon>Eukaryota</taxon>
        <taxon>Sar</taxon>
        <taxon>Stramenopiles</taxon>
        <taxon>Oomycota</taxon>
        <taxon>Peronosporomycetes</taxon>
        <taxon>Peronosporales</taxon>
        <taxon>Peronosporaceae</taxon>
        <taxon>Peronospora</taxon>
    </lineage>
</organism>
<dbReference type="SMART" id="SM00833">
    <property type="entry name" value="CobW_C"/>
    <property type="match status" value="1"/>
</dbReference>
<evidence type="ECO:0000256" key="9">
    <source>
        <dbReference type="SAM" id="Coils"/>
    </source>
</evidence>
<dbReference type="Gene3D" id="3.40.50.300">
    <property type="entry name" value="P-loop containing nucleotide triphosphate hydrolases"/>
    <property type="match status" value="1"/>
</dbReference>
<dbReference type="SMART" id="SM00054">
    <property type="entry name" value="EFh"/>
    <property type="match status" value="2"/>
</dbReference>
<evidence type="ECO:0000256" key="8">
    <source>
        <dbReference type="ARBA" id="ARBA00049117"/>
    </source>
</evidence>
<keyword evidence="6" id="KW-0009">Actin-binding</keyword>
<dbReference type="PROSITE" id="PS50021">
    <property type="entry name" value="CH"/>
    <property type="match status" value="2"/>
</dbReference>
<evidence type="ECO:0000256" key="1">
    <source>
        <dbReference type="ARBA" id="ARBA00022737"/>
    </source>
</evidence>
<dbReference type="EMBL" id="CAKKTJ010000331">
    <property type="protein sequence ID" value="CAH0482031.1"/>
    <property type="molecule type" value="Genomic_DNA"/>
</dbReference>